<reference evidence="12 13" key="1">
    <citation type="submission" date="2017-04" db="EMBL/GenBank/DDBJ databases">
        <title>Whole genome sequence of Bdellovibrio bacteriovorus strain SSB218315.</title>
        <authorList>
            <person name="Oyedara O."/>
            <person name="Rodriguez-Perez M.A."/>
        </authorList>
    </citation>
    <scope>NUCLEOTIDE SEQUENCE [LARGE SCALE GENOMIC DNA]</scope>
    <source>
        <strain evidence="12 13">SSB218315</strain>
    </source>
</reference>
<dbReference type="AlphaFoldDB" id="A0A1Z3N3Q4"/>
<dbReference type="InterPro" id="IPR039428">
    <property type="entry name" value="NUOK/Mnh_C1-like"/>
</dbReference>
<dbReference type="SMR" id="A0A1Z3N3Q4"/>
<dbReference type="Pfam" id="PF00420">
    <property type="entry name" value="Oxidored_q2"/>
    <property type="match status" value="1"/>
</dbReference>
<comment type="subcellular location">
    <subcellularLocation>
        <location evidence="11">Cell membrane</location>
        <topology evidence="11">Multi-pass membrane protein</topology>
    </subcellularLocation>
    <subcellularLocation>
        <location evidence="2">Membrane</location>
        <topology evidence="2">Multi-pass membrane protein</topology>
    </subcellularLocation>
</comment>
<evidence type="ECO:0000256" key="9">
    <source>
        <dbReference type="ARBA" id="ARBA00023027"/>
    </source>
</evidence>
<dbReference type="NCBIfam" id="NF004320">
    <property type="entry name" value="PRK05715.1-2"/>
    <property type="match status" value="1"/>
</dbReference>
<feature type="transmembrane region" description="Helical" evidence="11">
    <location>
        <begin position="12"/>
        <end position="31"/>
    </location>
</feature>
<dbReference type="GO" id="GO:0042773">
    <property type="term" value="P:ATP synthesis coupled electron transport"/>
    <property type="evidence" value="ECO:0007669"/>
    <property type="project" value="InterPro"/>
</dbReference>
<dbReference type="OMA" id="IPMEHGL"/>
<dbReference type="GO" id="GO:0050136">
    <property type="term" value="F:NADH dehydrogenase (quinone) (non-electrogenic) activity"/>
    <property type="evidence" value="ECO:0007669"/>
    <property type="project" value="UniProtKB-UniRule"/>
</dbReference>
<keyword evidence="11" id="KW-0830">Ubiquinone</keyword>
<evidence type="ECO:0000256" key="11">
    <source>
        <dbReference type="HAMAP-Rule" id="MF_01456"/>
    </source>
</evidence>
<feature type="transmembrane region" description="Helical" evidence="11">
    <location>
        <begin position="68"/>
        <end position="91"/>
    </location>
</feature>
<name>A0A1Z3N3Q4_BDEBC</name>
<dbReference type="GO" id="GO:0030964">
    <property type="term" value="C:NADH dehydrogenase complex"/>
    <property type="evidence" value="ECO:0007669"/>
    <property type="project" value="TreeGrafter"/>
</dbReference>
<keyword evidence="5 11" id="KW-0812">Transmembrane</keyword>
<dbReference type="NCBIfam" id="NF004321">
    <property type="entry name" value="PRK05715.1-3"/>
    <property type="match status" value="1"/>
</dbReference>
<evidence type="ECO:0000256" key="8">
    <source>
        <dbReference type="ARBA" id="ARBA00022989"/>
    </source>
</evidence>
<keyword evidence="11" id="KW-1003">Cell membrane</keyword>
<gene>
    <name evidence="11" type="primary">nuoK</name>
    <name evidence="12" type="ORF">B9G79_00275</name>
</gene>
<dbReference type="HAMAP" id="MF_01456">
    <property type="entry name" value="NDH1_NuoK"/>
    <property type="match status" value="1"/>
</dbReference>
<dbReference type="Gene3D" id="1.10.287.3510">
    <property type="match status" value="1"/>
</dbReference>
<dbReference type="EMBL" id="CP020946">
    <property type="protein sequence ID" value="ASD62106.1"/>
    <property type="molecule type" value="Genomic_DNA"/>
</dbReference>
<keyword evidence="6 11" id="KW-0874">Quinone</keyword>
<evidence type="ECO:0000256" key="6">
    <source>
        <dbReference type="ARBA" id="ARBA00022719"/>
    </source>
</evidence>
<keyword evidence="7 11" id="KW-1278">Translocase</keyword>
<sequence length="107" mass="11894">MNTEFINNIGLTHYLVLAALLFVMGMAGVLLRRNVIVLLMSIELMLNSVNLTFVAFSKYLGLLDGHIMVFFVMTIAAAEAAVGLALAVSIFKRFNEVNIRFFEHLKG</sequence>
<dbReference type="OrthoDB" id="9811124at2"/>
<comment type="catalytic activity">
    <reaction evidence="11">
        <text>a quinone + NADH + 5 H(+)(in) = a quinol + NAD(+) + 4 H(+)(out)</text>
        <dbReference type="Rhea" id="RHEA:57888"/>
        <dbReference type="ChEBI" id="CHEBI:15378"/>
        <dbReference type="ChEBI" id="CHEBI:24646"/>
        <dbReference type="ChEBI" id="CHEBI:57540"/>
        <dbReference type="ChEBI" id="CHEBI:57945"/>
        <dbReference type="ChEBI" id="CHEBI:132124"/>
    </reaction>
</comment>
<dbReference type="FunFam" id="1.10.287.3510:FF:000001">
    <property type="entry name" value="NADH-quinone oxidoreductase subunit K"/>
    <property type="match status" value="1"/>
</dbReference>
<dbReference type="RefSeq" id="WP_011166187.1">
    <property type="nucleotide sequence ID" value="NZ_AP029059.1"/>
</dbReference>
<dbReference type="PANTHER" id="PTHR11434">
    <property type="entry name" value="NADH-UBIQUINONE OXIDOREDUCTASE SUBUNIT ND4L"/>
    <property type="match status" value="1"/>
</dbReference>
<evidence type="ECO:0000256" key="5">
    <source>
        <dbReference type="ARBA" id="ARBA00022692"/>
    </source>
</evidence>
<dbReference type="KEGG" id="bbac:EP01_11925"/>
<evidence type="ECO:0000313" key="13">
    <source>
        <dbReference type="Proteomes" id="UP000197003"/>
    </source>
</evidence>
<keyword evidence="9 11" id="KW-0520">NAD</keyword>
<dbReference type="Proteomes" id="UP000197003">
    <property type="component" value="Chromosome"/>
</dbReference>
<keyword evidence="10 11" id="KW-0472">Membrane</keyword>
<evidence type="ECO:0000313" key="12">
    <source>
        <dbReference type="EMBL" id="ASD62106.1"/>
    </source>
</evidence>
<dbReference type="PANTHER" id="PTHR11434:SF21">
    <property type="entry name" value="NADH DEHYDROGENASE SUBUNIT 4L-RELATED"/>
    <property type="match status" value="1"/>
</dbReference>
<evidence type="ECO:0000256" key="7">
    <source>
        <dbReference type="ARBA" id="ARBA00022967"/>
    </source>
</evidence>
<comment type="subunit">
    <text evidence="11">NDH-1 is composed of 14 different subunits. Subunits NuoA, H, J, K, L, M, N constitute the membrane sector of the complex.</text>
</comment>
<dbReference type="GeneID" id="93014655"/>
<dbReference type="GO" id="GO:0005886">
    <property type="term" value="C:plasma membrane"/>
    <property type="evidence" value="ECO:0007669"/>
    <property type="project" value="UniProtKB-SubCell"/>
</dbReference>
<comment type="similarity">
    <text evidence="3 11">Belongs to the complex I subunit 4L family.</text>
</comment>
<evidence type="ECO:0000256" key="1">
    <source>
        <dbReference type="ARBA" id="ARBA00002378"/>
    </source>
</evidence>
<feature type="transmembrane region" description="Helical" evidence="11">
    <location>
        <begin position="36"/>
        <end position="56"/>
    </location>
</feature>
<comment type="function">
    <text evidence="1 11">NDH-1 shuttles electrons from NADH, via FMN and iron-sulfur (Fe-S) centers, to quinones in the respiratory chain. The immediate electron acceptor for the enzyme in this species is believed to be ubiquinone. Couples the redox reaction to proton translocation (for every two electrons transferred, four hydrogen ions are translocated across the cytoplasmic membrane), and thus conserves the redox energy in a proton gradient.</text>
</comment>
<evidence type="ECO:0000256" key="3">
    <source>
        <dbReference type="ARBA" id="ARBA00010519"/>
    </source>
</evidence>
<proteinExistence type="inferred from homology"/>
<evidence type="ECO:0000256" key="10">
    <source>
        <dbReference type="ARBA" id="ARBA00023136"/>
    </source>
</evidence>
<accession>A0A1Z3N3Q4</accession>
<protein>
    <recommendedName>
        <fullName evidence="11">NADH-quinone oxidoreductase subunit K</fullName>
        <ecNumber evidence="11">7.1.1.-</ecNumber>
    </recommendedName>
    <alternativeName>
        <fullName evidence="11">NADH dehydrogenase I subunit K</fullName>
    </alternativeName>
    <alternativeName>
        <fullName evidence="11">NDH-1 subunit K</fullName>
    </alternativeName>
</protein>
<keyword evidence="4 11" id="KW-0813">Transport</keyword>
<evidence type="ECO:0000256" key="4">
    <source>
        <dbReference type="ARBA" id="ARBA00022448"/>
    </source>
</evidence>
<dbReference type="EC" id="7.1.1.-" evidence="11"/>
<dbReference type="GO" id="GO:0048038">
    <property type="term" value="F:quinone binding"/>
    <property type="evidence" value="ECO:0007669"/>
    <property type="project" value="UniProtKB-KW"/>
</dbReference>
<keyword evidence="8 11" id="KW-1133">Transmembrane helix</keyword>
<evidence type="ECO:0000256" key="2">
    <source>
        <dbReference type="ARBA" id="ARBA00004141"/>
    </source>
</evidence>
<dbReference type="NCBIfam" id="NF004323">
    <property type="entry name" value="PRK05715.1-5"/>
    <property type="match status" value="1"/>
</dbReference>
<dbReference type="InterPro" id="IPR001133">
    <property type="entry name" value="NADH_UbQ_OxRdtase_chain4L/K"/>
</dbReference>
<organism evidence="12 13">
    <name type="scientific">Bdellovibrio bacteriovorus</name>
    <dbReference type="NCBI Taxonomy" id="959"/>
    <lineage>
        <taxon>Bacteria</taxon>
        <taxon>Pseudomonadati</taxon>
        <taxon>Bdellovibrionota</taxon>
        <taxon>Bdellovibrionia</taxon>
        <taxon>Bdellovibrionales</taxon>
        <taxon>Pseudobdellovibrionaceae</taxon>
        <taxon>Bdellovibrio</taxon>
    </lineage>
</organism>